<organism evidence="1 2">
    <name type="scientific">Flavobacterium haoranii</name>
    <dbReference type="NCBI Taxonomy" id="683124"/>
    <lineage>
        <taxon>Bacteria</taxon>
        <taxon>Pseudomonadati</taxon>
        <taxon>Bacteroidota</taxon>
        <taxon>Flavobacteriia</taxon>
        <taxon>Flavobacteriales</taxon>
        <taxon>Flavobacteriaceae</taxon>
        <taxon>Flavobacterium</taxon>
    </lineage>
</organism>
<sequence>MTLKAETAFNIIQALPQQEVERLYKMLGVVSASFTTTKKSKKKPLISDAEATEYLLRKLSKKKQ</sequence>
<name>A0A1M6BD18_9FLAO</name>
<dbReference type="EMBL" id="FQZH01000001">
    <property type="protein sequence ID" value="SHI46631.1"/>
    <property type="molecule type" value="Genomic_DNA"/>
</dbReference>
<dbReference type="STRING" id="683124.SAMN05444337_0067"/>
<dbReference type="RefSeq" id="WP_072780317.1">
    <property type="nucleotide sequence ID" value="NZ_CP045292.1"/>
</dbReference>
<dbReference type="Proteomes" id="UP000184232">
    <property type="component" value="Unassembled WGS sequence"/>
</dbReference>
<dbReference type="OrthoDB" id="1376580at2"/>
<evidence type="ECO:0000313" key="1">
    <source>
        <dbReference type="EMBL" id="SHI46631.1"/>
    </source>
</evidence>
<evidence type="ECO:0000313" key="2">
    <source>
        <dbReference type="Proteomes" id="UP000184232"/>
    </source>
</evidence>
<proteinExistence type="predicted"/>
<keyword evidence="2" id="KW-1185">Reference proteome</keyword>
<gene>
    <name evidence="1" type="ORF">SAMN05444337_0067</name>
</gene>
<dbReference type="AlphaFoldDB" id="A0A1M6BD18"/>
<reference evidence="2" key="1">
    <citation type="submission" date="2016-11" db="EMBL/GenBank/DDBJ databases">
        <authorList>
            <person name="Varghese N."/>
            <person name="Submissions S."/>
        </authorList>
    </citation>
    <scope>NUCLEOTIDE SEQUENCE [LARGE SCALE GENOMIC DNA]</scope>
    <source>
        <strain evidence="2">DSM 22807</strain>
    </source>
</reference>
<accession>A0A1M6BD18</accession>
<protein>
    <submittedName>
        <fullName evidence="1">Uncharacterized protein</fullName>
    </submittedName>
</protein>